<protein>
    <recommendedName>
        <fullName evidence="13">DNA replication licensing factor MCM6</fullName>
        <ecNumber evidence="13">3.6.4.12</ecNumber>
    </recommendedName>
</protein>
<dbReference type="Pfam" id="PF17207">
    <property type="entry name" value="MCM_OB"/>
    <property type="match status" value="1"/>
</dbReference>
<dbReference type="InterPro" id="IPR041562">
    <property type="entry name" value="MCM_lid"/>
</dbReference>
<dbReference type="InterPro" id="IPR001208">
    <property type="entry name" value="MCM_dom"/>
</dbReference>
<evidence type="ECO:0000313" key="15">
    <source>
        <dbReference type="EMBL" id="KAI6651733.1"/>
    </source>
</evidence>
<evidence type="ECO:0000256" key="2">
    <source>
        <dbReference type="ARBA" id="ARBA00008010"/>
    </source>
</evidence>
<evidence type="ECO:0000256" key="3">
    <source>
        <dbReference type="ARBA" id="ARBA00022705"/>
    </source>
</evidence>
<dbReference type="InterPro" id="IPR027925">
    <property type="entry name" value="MCM_N"/>
</dbReference>
<evidence type="ECO:0000256" key="4">
    <source>
        <dbReference type="ARBA" id="ARBA00022741"/>
    </source>
</evidence>
<evidence type="ECO:0000256" key="9">
    <source>
        <dbReference type="ARBA" id="ARBA00023242"/>
    </source>
</evidence>
<comment type="similarity">
    <text evidence="2 12">Belongs to the MCM family.</text>
</comment>
<sequence>MDVSHSQIGRRVYRDEIGLKVQKRFQDFLEEYLDDNGTLKYLPEARELIHAERNTIHVSFLDTEKYDSTLAAGIQLQYFRVYQYLSQALLNFAHDRGGVPKNKEVHVAFLDVPVRNKLRELTMNKTGTLVRVSGQVVRTHPVHPELVSGTFLCLACQAEVRDIHQQFKYTQPSICVTPQCANRKSFSLILEKSKFVDFQKVRVQETQQELPRGCIPRSMEIILRGEAVERAQAGDKCDFTGTLIVVPDVSQLNAPGSQAEVLKKGKGAREGYQQEGVEGLKSLGVRDLTYRLAFLAHTVIPSQTRFGGGIGELSQCLANRDGELTAEMLKKQMTESEWERIYEMSQDRHLYQNLVDSLFTTIHGNEEVKRGVLLMLFGGVPKRTMEGTSLRGDINVCIVGDPSTAKSQFLKQVERISPRAVYTSGKASSAAGLTAAVVKDEESKESVIEAGALMLADNGVCCIDEFDKMELRDQVAIHEAMEQQTISITKAGVKATLNARTSILAAANPIGGRYEKTKSLRQNLSLSAPIMSRFDLFFILVDECNEVADYAIARRIVDLHSGANINANRKYSLDEIQRYILFSRQFKPKISQEAQEHVVRKYKHLRQRDSSGITQSSWRITVRQLESMIRLSEAMARMYCLEFVAAKHVEEAFKLLNKSILRVEAPDIDFTGLGEEELMNGEQVEMVADVTNAANAMEGVEAAEKKLTVTYEEYKQIANLLVMRLRQEEDKEGELGLTRSQLTDWYLGEIEADIESIEQLSEKKNLLDLVLTRLISVDKIIIPLSEMTLEGDSPMQEDKAILVVHPNYIIE</sequence>
<dbReference type="EC" id="3.6.4.12" evidence="13"/>
<evidence type="ECO:0000256" key="6">
    <source>
        <dbReference type="ARBA" id="ARBA00022806"/>
    </source>
</evidence>
<dbReference type="GO" id="GO:0042555">
    <property type="term" value="C:MCM complex"/>
    <property type="evidence" value="ECO:0007669"/>
    <property type="project" value="UniProtKB-UniRule"/>
</dbReference>
<dbReference type="PROSITE" id="PS00847">
    <property type="entry name" value="MCM_1"/>
    <property type="match status" value="1"/>
</dbReference>
<comment type="caution">
    <text evidence="15">The sequence shown here is derived from an EMBL/GenBank/DDBJ whole genome shotgun (WGS) entry which is preliminary data.</text>
</comment>
<dbReference type="InterPro" id="IPR008049">
    <property type="entry name" value="MCM6"/>
</dbReference>
<dbReference type="InterPro" id="IPR031327">
    <property type="entry name" value="MCM"/>
</dbReference>
<dbReference type="InterPro" id="IPR012340">
    <property type="entry name" value="NA-bd_OB-fold"/>
</dbReference>
<dbReference type="GO" id="GO:0003697">
    <property type="term" value="F:single-stranded DNA binding"/>
    <property type="evidence" value="ECO:0007669"/>
    <property type="project" value="TreeGrafter"/>
</dbReference>
<comment type="subunit">
    <text evidence="11">Component of the MCM2-7 complex. The complex forms a toroidal hexameric ring with the proposed subunit order MCM2-MCM6-MCM4-MCM7-MCM3-MCM5 (By simililarity).</text>
</comment>
<dbReference type="Gene3D" id="3.30.1640.10">
    <property type="entry name" value="mini-chromosome maintenance (MCM) complex, chain A, domain 1"/>
    <property type="match status" value="1"/>
</dbReference>
<proteinExistence type="inferred from homology"/>
<dbReference type="Pfam" id="PF17855">
    <property type="entry name" value="MCM_lid"/>
    <property type="match status" value="1"/>
</dbReference>
<dbReference type="InterPro" id="IPR033762">
    <property type="entry name" value="MCM_OB"/>
</dbReference>
<dbReference type="Gene3D" id="3.40.50.300">
    <property type="entry name" value="P-loop containing nucleotide triphosphate hydrolases"/>
    <property type="match status" value="1"/>
</dbReference>
<dbReference type="Pfam" id="PF18263">
    <property type="entry name" value="WHD_MCM6"/>
    <property type="match status" value="1"/>
</dbReference>
<dbReference type="PRINTS" id="PR01657">
    <property type="entry name" value="MCMFAMILY"/>
</dbReference>
<evidence type="ECO:0000256" key="5">
    <source>
        <dbReference type="ARBA" id="ARBA00022801"/>
    </source>
</evidence>
<name>A0AAV7JRW3_9METZ</name>
<dbReference type="GO" id="GO:1990518">
    <property type="term" value="F:single-stranded 3'-5' DNA helicase activity"/>
    <property type="evidence" value="ECO:0007669"/>
    <property type="project" value="TreeGrafter"/>
</dbReference>
<evidence type="ECO:0000256" key="13">
    <source>
        <dbReference type="RuleBase" id="RU368064"/>
    </source>
</evidence>
<dbReference type="GO" id="GO:0000727">
    <property type="term" value="P:double-strand break repair via break-induced replication"/>
    <property type="evidence" value="ECO:0007669"/>
    <property type="project" value="TreeGrafter"/>
</dbReference>
<dbReference type="GO" id="GO:0005634">
    <property type="term" value="C:nucleus"/>
    <property type="evidence" value="ECO:0007669"/>
    <property type="project" value="UniProtKB-SubCell"/>
</dbReference>
<keyword evidence="7 12" id="KW-0067">ATP-binding</keyword>
<comment type="function">
    <text evidence="13">Acts as component of the MCM2-7 complex (MCM complex) which is the replicative helicase essential for 'once per cell cycle' DNA replication initiation and elongation in eukaryotic cells. The active ATPase sites in the MCM2-7 ring are formed through the interaction surfaces of two neighboring subunits such that a critical structure of a conserved arginine finger motif is provided in trans relative to the ATP-binding site of the Walker A box of the adjacent subunit. The six ATPase active sites, however, are likely to contribute differentially to the complex helicase activity.</text>
</comment>
<feature type="domain" description="MCM C-terminal AAA(+) ATPase" evidence="14">
    <location>
        <begin position="350"/>
        <end position="556"/>
    </location>
</feature>
<evidence type="ECO:0000256" key="11">
    <source>
        <dbReference type="ARBA" id="ARBA00064789"/>
    </source>
</evidence>
<reference evidence="15 16" key="1">
    <citation type="journal article" date="2023" name="BMC Biol.">
        <title>The compact genome of the sponge Oopsacas minuta (Hexactinellida) is lacking key metazoan core genes.</title>
        <authorList>
            <person name="Santini S."/>
            <person name="Schenkelaars Q."/>
            <person name="Jourda C."/>
            <person name="Duchesne M."/>
            <person name="Belahbib H."/>
            <person name="Rocher C."/>
            <person name="Selva M."/>
            <person name="Riesgo A."/>
            <person name="Vervoort M."/>
            <person name="Leys S.P."/>
            <person name="Kodjabachian L."/>
            <person name="Le Bivic A."/>
            <person name="Borchiellini C."/>
            <person name="Claverie J.M."/>
            <person name="Renard E."/>
        </authorList>
    </citation>
    <scope>NUCLEOTIDE SEQUENCE [LARGE SCALE GENOMIC DNA]</scope>
    <source>
        <strain evidence="15">SPO-2</strain>
    </source>
</reference>
<accession>A0AAV7JRW3</accession>
<dbReference type="GO" id="GO:0005524">
    <property type="term" value="F:ATP binding"/>
    <property type="evidence" value="ECO:0007669"/>
    <property type="project" value="UniProtKB-UniRule"/>
</dbReference>
<dbReference type="FunFam" id="1.20.58.870:FF:000002">
    <property type="entry name" value="DNA helicase"/>
    <property type="match status" value="1"/>
</dbReference>
<dbReference type="CDD" id="cd17757">
    <property type="entry name" value="MCM6"/>
    <property type="match status" value="1"/>
</dbReference>
<dbReference type="EMBL" id="JAKMXF010000302">
    <property type="protein sequence ID" value="KAI6651733.1"/>
    <property type="molecule type" value="Genomic_DNA"/>
</dbReference>
<keyword evidence="10 13" id="KW-0131">Cell cycle</keyword>
<comment type="catalytic activity">
    <reaction evidence="13">
        <text>ATP + H2O = ADP + phosphate + H(+)</text>
        <dbReference type="Rhea" id="RHEA:13065"/>
        <dbReference type="ChEBI" id="CHEBI:15377"/>
        <dbReference type="ChEBI" id="CHEBI:15378"/>
        <dbReference type="ChEBI" id="CHEBI:30616"/>
        <dbReference type="ChEBI" id="CHEBI:43474"/>
        <dbReference type="ChEBI" id="CHEBI:456216"/>
        <dbReference type="EC" id="3.6.4.12"/>
    </reaction>
</comment>
<dbReference type="PRINTS" id="PR01662">
    <property type="entry name" value="MCMPROTEIN6"/>
</dbReference>
<dbReference type="GO" id="GO:0016787">
    <property type="term" value="F:hydrolase activity"/>
    <property type="evidence" value="ECO:0007669"/>
    <property type="project" value="UniProtKB-KW"/>
</dbReference>
<evidence type="ECO:0000313" key="16">
    <source>
        <dbReference type="Proteomes" id="UP001165289"/>
    </source>
</evidence>
<keyword evidence="16" id="KW-1185">Reference proteome</keyword>
<evidence type="ECO:0000256" key="8">
    <source>
        <dbReference type="ARBA" id="ARBA00023125"/>
    </source>
</evidence>
<keyword evidence="9" id="KW-0539">Nucleus</keyword>
<dbReference type="Gene3D" id="2.20.28.10">
    <property type="match status" value="1"/>
</dbReference>
<evidence type="ECO:0000259" key="14">
    <source>
        <dbReference type="PROSITE" id="PS50051"/>
    </source>
</evidence>
<dbReference type="PROSITE" id="PS50051">
    <property type="entry name" value="MCM_2"/>
    <property type="match status" value="1"/>
</dbReference>
<dbReference type="SUPFAM" id="SSF52540">
    <property type="entry name" value="P-loop containing nucleoside triphosphate hydrolases"/>
    <property type="match status" value="1"/>
</dbReference>
<keyword evidence="3 13" id="KW-0235">DNA replication</keyword>
<dbReference type="FunFam" id="3.40.50.300:FF:000115">
    <property type="entry name" value="DNA helicase"/>
    <property type="match status" value="1"/>
</dbReference>
<keyword evidence="6 13" id="KW-0347">Helicase</keyword>
<evidence type="ECO:0000256" key="7">
    <source>
        <dbReference type="ARBA" id="ARBA00022840"/>
    </source>
</evidence>
<dbReference type="FunFam" id="3.30.1640.10:FF:000004">
    <property type="entry name" value="DNA helicase"/>
    <property type="match status" value="1"/>
</dbReference>
<dbReference type="SMART" id="SM00350">
    <property type="entry name" value="MCM"/>
    <property type="match status" value="1"/>
</dbReference>
<dbReference type="Gene3D" id="2.40.50.140">
    <property type="entry name" value="Nucleic acid-binding proteins"/>
    <property type="match status" value="1"/>
</dbReference>
<dbReference type="PANTHER" id="PTHR11630">
    <property type="entry name" value="DNA REPLICATION LICENSING FACTOR MCM FAMILY MEMBER"/>
    <property type="match status" value="1"/>
</dbReference>
<dbReference type="PANTHER" id="PTHR11630:SF43">
    <property type="entry name" value="DNA REPLICATION LICENSING FACTOR MCM6"/>
    <property type="match status" value="1"/>
</dbReference>
<dbReference type="Pfam" id="PF00493">
    <property type="entry name" value="MCM"/>
    <property type="match status" value="1"/>
</dbReference>
<evidence type="ECO:0000256" key="10">
    <source>
        <dbReference type="ARBA" id="ARBA00023306"/>
    </source>
</evidence>
<dbReference type="Gene3D" id="1.20.58.870">
    <property type="match status" value="1"/>
</dbReference>
<dbReference type="FunFam" id="2.40.50.140:FF:000091">
    <property type="entry name" value="DNA helicase"/>
    <property type="match status" value="1"/>
</dbReference>
<gene>
    <name evidence="15" type="ORF">LOD99_4981</name>
</gene>
<evidence type="ECO:0000256" key="1">
    <source>
        <dbReference type="ARBA" id="ARBA00004123"/>
    </source>
</evidence>
<dbReference type="GO" id="GO:1902969">
    <property type="term" value="P:mitotic DNA replication"/>
    <property type="evidence" value="ECO:0007669"/>
    <property type="project" value="TreeGrafter"/>
</dbReference>
<dbReference type="FunFam" id="2.20.28.10:FF:000003">
    <property type="entry name" value="DNA helicase"/>
    <property type="match status" value="1"/>
</dbReference>
<keyword evidence="5 13" id="KW-0378">Hydrolase</keyword>
<dbReference type="InterPro" id="IPR041024">
    <property type="entry name" value="Mcm6_C"/>
</dbReference>
<dbReference type="SUPFAM" id="SSF50249">
    <property type="entry name" value="Nucleic acid-binding proteins"/>
    <property type="match status" value="1"/>
</dbReference>
<evidence type="ECO:0000256" key="12">
    <source>
        <dbReference type="RuleBase" id="RU004070"/>
    </source>
</evidence>
<dbReference type="Pfam" id="PF14551">
    <property type="entry name" value="MCM_N"/>
    <property type="match status" value="1"/>
</dbReference>
<dbReference type="Proteomes" id="UP001165289">
    <property type="component" value="Unassembled WGS sequence"/>
</dbReference>
<dbReference type="AlphaFoldDB" id="A0AAV7JRW3"/>
<dbReference type="GO" id="GO:0006270">
    <property type="term" value="P:DNA replication initiation"/>
    <property type="evidence" value="ECO:0007669"/>
    <property type="project" value="UniProtKB-UniRule"/>
</dbReference>
<organism evidence="15 16">
    <name type="scientific">Oopsacas minuta</name>
    <dbReference type="NCBI Taxonomy" id="111878"/>
    <lineage>
        <taxon>Eukaryota</taxon>
        <taxon>Metazoa</taxon>
        <taxon>Porifera</taxon>
        <taxon>Hexactinellida</taxon>
        <taxon>Hexasterophora</taxon>
        <taxon>Lyssacinosida</taxon>
        <taxon>Leucopsacidae</taxon>
        <taxon>Oopsacas</taxon>
    </lineage>
</organism>
<keyword evidence="4 12" id="KW-0547">Nucleotide-binding</keyword>
<keyword evidence="8 12" id="KW-0238">DNA-binding</keyword>
<comment type="subcellular location">
    <subcellularLocation>
        <location evidence="1 13">Nucleus</location>
    </subcellularLocation>
</comment>
<dbReference type="InterPro" id="IPR018525">
    <property type="entry name" value="MCM_CS"/>
</dbReference>
<dbReference type="InterPro" id="IPR027417">
    <property type="entry name" value="P-loop_NTPase"/>
</dbReference>